<dbReference type="PANTHER" id="PTHR10681">
    <property type="entry name" value="THIOREDOXIN PEROXIDASE"/>
    <property type="match status" value="1"/>
</dbReference>
<dbReference type="Pfam" id="PF10417">
    <property type="entry name" value="1-cysPrx_C"/>
    <property type="match status" value="1"/>
</dbReference>
<name>A0A3M4LVC7_PSECI</name>
<reference evidence="12 13" key="1">
    <citation type="submission" date="2018-08" db="EMBL/GenBank/DDBJ databases">
        <title>Recombination of ecologically and evolutionarily significant loci maintains genetic cohesion in the Pseudomonas syringae species complex.</title>
        <authorList>
            <person name="Dillon M."/>
            <person name="Thakur S."/>
            <person name="Almeida R.N.D."/>
            <person name="Weir B.S."/>
            <person name="Guttman D.S."/>
        </authorList>
    </citation>
    <scope>NUCLEOTIDE SEQUENCE [LARGE SCALE GENOMIC DNA]</scope>
    <source>
        <strain evidence="12 13">ICMP 3353</strain>
    </source>
</reference>
<evidence type="ECO:0000256" key="8">
    <source>
        <dbReference type="ARBA" id="ARBA00032824"/>
    </source>
</evidence>
<evidence type="ECO:0000256" key="5">
    <source>
        <dbReference type="ARBA" id="ARBA00023002"/>
    </source>
</evidence>
<evidence type="ECO:0000256" key="3">
    <source>
        <dbReference type="ARBA" id="ARBA00022490"/>
    </source>
</evidence>
<gene>
    <name evidence="12" type="ORF">ALQ04_03784</name>
</gene>
<evidence type="ECO:0000256" key="10">
    <source>
        <dbReference type="PIRSR" id="PIRSR000239-1"/>
    </source>
</evidence>
<dbReference type="GO" id="GO:0006979">
    <property type="term" value="P:response to oxidative stress"/>
    <property type="evidence" value="ECO:0007669"/>
    <property type="project" value="TreeGrafter"/>
</dbReference>
<comment type="caution">
    <text evidence="12">The sequence shown here is derived from an EMBL/GenBank/DDBJ whole genome shotgun (WGS) entry which is preliminary data.</text>
</comment>
<proteinExistence type="inferred from homology"/>
<keyword evidence="3" id="KW-0963">Cytoplasm</keyword>
<dbReference type="GO" id="GO:0008379">
    <property type="term" value="F:thioredoxin peroxidase activity"/>
    <property type="evidence" value="ECO:0007669"/>
    <property type="project" value="TreeGrafter"/>
</dbReference>
<dbReference type="EMBL" id="RBRE01000051">
    <property type="protein sequence ID" value="RMQ45469.1"/>
    <property type="molecule type" value="Genomic_DNA"/>
</dbReference>
<evidence type="ECO:0000313" key="12">
    <source>
        <dbReference type="EMBL" id="RMQ45469.1"/>
    </source>
</evidence>
<evidence type="ECO:0000256" key="9">
    <source>
        <dbReference type="ARBA" id="ARBA00037420"/>
    </source>
</evidence>
<evidence type="ECO:0000256" key="6">
    <source>
        <dbReference type="ARBA" id="ARBA00023157"/>
    </source>
</evidence>
<dbReference type="PIRSF" id="PIRSF000239">
    <property type="entry name" value="AHPC"/>
    <property type="match status" value="1"/>
</dbReference>
<evidence type="ECO:0000256" key="1">
    <source>
        <dbReference type="ARBA" id="ARBA00004496"/>
    </source>
</evidence>
<dbReference type="InterPro" id="IPR000866">
    <property type="entry name" value="AhpC/TSA"/>
</dbReference>
<organism evidence="12 13">
    <name type="scientific">Pseudomonas cichorii</name>
    <dbReference type="NCBI Taxonomy" id="36746"/>
    <lineage>
        <taxon>Bacteria</taxon>
        <taxon>Pseudomonadati</taxon>
        <taxon>Pseudomonadota</taxon>
        <taxon>Gammaproteobacteria</taxon>
        <taxon>Pseudomonadales</taxon>
        <taxon>Pseudomonadaceae</taxon>
        <taxon>Pseudomonas</taxon>
    </lineage>
</organism>
<dbReference type="Gene3D" id="3.40.30.10">
    <property type="entry name" value="Glutaredoxin"/>
    <property type="match status" value="1"/>
</dbReference>
<dbReference type="CDD" id="cd03015">
    <property type="entry name" value="PRX_Typ2cys"/>
    <property type="match status" value="1"/>
</dbReference>
<keyword evidence="7" id="KW-0676">Redox-active center</keyword>
<dbReference type="GO" id="GO:0045454">
    <property type="term" value="P:cell redox homeostasis"/>
    <property type="evidence" value="ECO:0007669"/>
    <property type="project" value="TreeGrafter"/>
</dbReference>
<dbReference type="AlphaFoldDB" id="A0A3M4LVC7"/>
<comment type="similarity">
    <text evidence="2">Belongs to the peroxiredoxin family. AhpC/Prx1 subfamily.</text>
</comment>
<sequence>MMESSMSVLVNKAAPDFDAAAVLGDGSIVDSFKLSSLRGKYVVLFFWPLDFTFVCPSEIIAHNNRIAKFRELGVEVVGVSIDSQFTHYAWRSTPVEKGGIGEVEFTMVADVKHEITRAYGIEHDAGVALRASFLIDKAGVVQHQVVNNLPLGRDVDDMVRLVEALQFTEENGEVCPAGWRPGQKGMKADAQGVADYLASNAKSL</sequence>
<evidence type="ECO:0000256" key="2">
    <source>
        <dbReference type="ARBA" id="ARBA00009796"/>
    </source>
</evidence>
<dbReference type="PANTHER" id="PTHR10681:SF128">
    <property type="entry name" value="THIOREDOXIN-DEPENDENT PEROXIDE REDUCTASE, MITOCHONDRIAL"/>
    <property type="match status" value="1"/>
</dbReference>
<dbReference type="InterPro" id="IPR024706">
    <property type="entry name" value="Peroxiredoxin_AhpC-typ"/>
</dbReference>
<comment type="subcellular location">
    <subcellularLocation>
        <location evidence="1">Cytoplasm</location>
    </subcellularLocation>
</comment>
<evidence type="ECO:0000313" key="13">
    <source>
        <dbReference type="Proteomes" id="UP000277236"/>
    </source>
</evidence>
<dbReference type="GO" id="GO:0042744">
    <property type="term" value="P:hydrogen peroxide catabolic process"/>
    <property type="evidence" value="ECO:0007669"/>
    <property type="project" value="TreeGrafter"/>
</dbReference>
<feature type="active site" description="Cysteine sulfenic acid (-SOH) intermediate; for peroxidase activity" evidence="10">
    <location>
        <position position="55"/>
    </location>
</feature>
<protein>
    <recommendedName>
        <fullName evidence="8">Thioredoxin peroxidase</fullName>
    </recommendedName>
</protein>
<keyword evidence="4" id="KW-0575">Peroxidase</keyword>
<keyword evidence="5" id="KW-0560">Oxidoreductase</keyword>
<dbReference type="PROSITE" id="PS51352">
    <property type="entry name" value="THIOREDOXIN_2"/>
    <property type="match status" value="1"/>
</dbReference>
<dbReference type="InterPro" id="IPR013766">
    <property type="entry name" value="Thioredoxin_domain"/>
</dbReference>
<feature type="domain" description="Thioredoxin" evidence="11">
    <location>
        <begin position="8"/>
        <end position="167"/>
    </location>
</feature>
<dbReference type="Pfam" id="PF00578">
    <property type="entry name" value="AhpC-TSA"/>
    <property type="match status" value="1"/>
</dbReference>
<accession>A0A3M4LVC7</accession>
<evidence type="ECO:0000259" key="11">
    <source>
        <dbReference type="PROSITE" id="PS51352"/>
    </source>
</evidence>
<dbReference type="GO" id="GO:0005829">
    <property type="term" value="C:cytosol"/>
    <property type="evidence" value="ECO:0007669"/>
    <property type="project" value="TreeGrafter"/>
</dbReference>
<dbReference type="GO" id="GO:0033554">
    <property type="term" value="P:cellular response to stress"/>
    <property type="evidence" value="ECO:0007669"/>
    <property type="project" value="TreeGrafter"/>
</dbReference>
<evidence type="ECO:0000256" key="7">
    <source>
        <dbReference type="ARBA" id="ARBA00023284"/>
    </source>
</evidence>
<dbReference type="InterPro" id="IPR036249">
    <property type="entry name" value="Thioredoxin-like_sf"/>
</dbReference>
<dbReference type="InterPro" id="IPR050217">
    <property type="entry name" value="Peroxiredoxin"/>
</dbReference>
<comment type="function">
    <text evidence="9">Thiol-specific peroxidase that catalyzes the reduction of hydrogen peroxide and organic hydroperoxides to water and alcohols, respectively. Plays a role in cell protection against oxidative stress by detoxifying peroxides.</text>
</comment>
<dbReference type="Proteomes" id="UP000277236">
    <property type="component" value="Unassembled WGS sequence"/>
</dbReference>
<keyword evidence="6" id="KW-1015">Disulfide bond</keyword>
<dbReference type="FunFam" id="3.40.30.10:FF:000002">
    <property type="entry name" value="Alkyl hydroperoxide reductase C"/>
    <property type="match status" value="1"/>
</dbReference>
<dbReference type="SUPFAM" id="SSF52833">
    <property type="entry name" value="Thioredoxin-like"/>
    <property type="match status" value="1"/>
</dbReference>
<evidence type="ECO:0000256" key="4">
    <source>
        <dbReference type="ARBA" id="ARBA00022559"/>
    </source>
</evidence>
<dbReference type="InterPro" id="IPR019479">
    <property type="entry name" value="Peroxiredoxin_C"/>
</dbReference>